<dbReference type="Pfam" id="PF13041">
    <property type="entry name" value="PPR_2"/>
    <property type="match status" value="1"/>
</dbReference>
<feature type="repeat" description="PPR" evidence="3">
    <location>
        <begin position="129"/>
        <end position="163"/>
    </location>
</feature>
<feature type="repeat" description="PPR" evidence="3">
    <location>
        <begin position="164"/>
        <end position="198"/>
    </location>
</feature>
<evidence type="ECO:0000313" key="4">
    <source>
        <dbReference type="EMBL" id="KDP42617.1"/>
    </source>
</evidence>
<dbReference type="InterPro" id="IPR002885">
    <property type="entry name" value="PPR_rpt"/>
</dbReference>
<sequence>MLASSRRCLTNWLRQPMGIFGSASFSSSKSSTHLRGKSKSDSFHNIGDSNSKYLELNKILSALVRMKHYATVISLSKQMEMFGISHDIYSFNILINCFCHLDRVDFGEDKFGEAVDLFDDIVEKGYQPNVYTYNVIVNGLCKIGKTTVAFGILKRMVEKGCEPDLVSYNAIFDSLCKDRFVTEALDLFFKIKSKGILPDVCDLQHLNPWRKRIDDAMQLLAEMPCKGLMPNNFTYNSLIHGFCEAKSPWAAHKFFKDLCASGHSPDNVTYSILIDGRATGWFLTGTEPEPNRTVDELKPDRNRRFKGRLRFM</sequence>
<evidence type="ECO:0000256" key="3">
    <source>
        <dbReference type="PROSITE-ProRule" id="PRU00708"/>
    </source>
</evidence>
<comment type="similarity">
    <text evidence="1">Belongs to the PPR family. P subfamily.</text>
</comment>
<evidence type="ECO:0000256" key="2">
    <source>
        <dbReference type="ARBA" id="ARBA00022737"/>
    </source>
</evidence>
<dbReference type="Proteomes" id="UP000027138">
    <property type="component" value="Unassembled WGS sequence"/>
</dbReference>
<dbReference type="AlphaFoldDB" id="A0A067L2F8"/>
<dbReference type="Pfam" id="PF13812">
    <property type="entry name" value="PPR_3"/>
    <property type="match status" value="1"/>
</dbReference>
<evidence type="ECO:0000256" key="1">
    <source>
        <dbReference type="ARBA" id="ARBA00007626"/>
    </source>
</evidence>
<keyword evidence="2" id="KW-0677">Repeat</keyword>
<reference evidence="4 5" key="1">
    <citation type="journal article" date="2014" name="PLoS ONE">
        <title>Global Analysis of Gene Expression Profiles in Physic Nut (Jatropha curcas L.) Seedlings Exposed to Salt Stress.</title>
        <authorList>
            <person name="Zhang L."/>
            <person name="Zhang C."/>
            <person name="Wu P."/>
            <person name="Chen Y."/>
            <person name="Li M."/>
            <person name="Jiang H."/>
            <person name="Wu G."/>
        </authorList>
    </citation>
    <scope>NUCLEOTIDE SEQUENCE [LARGE SCALE GENOMIC DNA]</scope>
    <source>
        <strain evidence="5">cv. GZQX0401</strain>
        <tissue evidence="4">Young leaves</tissue>
    </source>
</reference>
<keyword evidence="5" id="KW-1185">Reference proteome</keyword>
<gene>
    <name evidence="4" type="ORF">JCGZ_24391</name>
</gene>
<organism evidence="4 5">
    <name type="scientific">Jatropha curcas</name>
    <name type="common">Barbados nut</name>
    <dbReference type="NCBI Taxonomy" id="180498"/>
    <lineage>
        <taxon>Eukaryota</taxon>
        <taxon>Viridiplantae</taxon>
        <taxon>Streptophyta</taxon>
        <taxon>Embryophyta</taxon>
        <taxon>Tracheophyta</taxon>
        <taxon>Spermatophyta</taxon>
        <taxon>Magnoliopsida</taxon>
        <taxon>eudicotyledons</taxon>
        <taxon>Gunneridae</taxon>
        <taxon>Pentapetalae</taxon>
        <taxon>rosids</taxon>
        <taxon>fabids</taxon>
        <taxon>Malpighiales</taxon>
        <taxon>Euphorbiaceae</taxon>
        <taxon>Crotonoideae</taxon>
        <taxon>Jatropheae</taxon>
        <taxon>Jatropha</taxon>
    </lineage>
</organism>
<dbReference type="PROSITE" id="PS51375">
    <property type="entry name" value="PPR"/>
    <property type="match status" value="4"/>
</dbReference>
<evidence type="ECO:0008006" key="6">
    <source>
        <dbReference type="Google" id="ProtNLM"/>
    </source>
</evidence>
<dbReference type="OrthoDB" id="185373at2759"/>
<dbReference type="Pfam" id="PF01535">
    <property type="entry name" value="PPR"/>
    <property type="match status" value="1"/>
</dbReference>
<feature type="repeat" description="PPR" evidence="3">
    <location>
        <begin position="87"/>
        <end position="128"/>
    </location>
</feature>
<dbReference type="InterPro" id="IPR011990">
    <property type="entry name" value="TPR-like_helical_dom_sf"/>
</dbReference>
<dbReference type="Gene3D" id="1.25.40.10">
    <property type="entry name" value="Tetratricopeptide repeat domain"/>
    <property type="match status" value="2"/>
</dbReference>
<dbReference type="PANTHER" id="PTHR47941">
    <property type="entry name" value="PENTATRICOPEPTIDE REPEAT-CONTAINING PROTEIN 3, MITOCHONDRIAL"/>
    <property type="match status" value="1"/>
</dbReference>
<protein>
    <recommendedName>
        <fullName evidence="6">Pentatricopeptide repeat-containing protein</fullName>
    </recommendedName>
</protein>
<accession>A0A067L2F8</accession>
<name>A0A067L2F8_JATCU</name>
<proteinExistence type="inferred from homology"/>
<dbReference type="EMBL" id="KK914294">
    <property type="protein sequence ID" value="KDP42617.1"/>
    <property type="molecule type" value="Genomic_DNA"/>
</dbReference>
<evidence type="ECO:0000313" key="5">
    <source>
        <dbReference type="Proteomes" id="UP000027138"/>
    </source>
</evidence>
<dbReference type="NCBIfam" id="TIGR00756">
    <property type="entry name" value="PPR"/>
    <property type="match status" value="4"/>
</dbReference>
<feature type="repeat" description="PPR" evidence="3">
    <location>
        <begin position="231"/>
        <end position="265"/>
    </location>
</feature>